<proteinExistence type="predicted"/>
<organism evidence="1">
    <name type="scientific">hydrothermal vent metagenome</name>
    <dbReference type="NCBI Taxonomy" id="652676"/>
    <lineage>
        <taxon>unclassified sequences</taxon>
        <taxon>metagenomes</taxon>
        <taxon>ecological metagenomes</taxon>
    </lineage>
</organism>
<protein>
    <submittedName>
        <fullName evidence="1">NosL-related protein</fullName>
    </submittedName>
</protein>
<evidence type="ECO:0000313" key="1">
    <source>
        <dbReference type="EMBL" id="SFV55075.1"/>
    </source>
</evidence>
<dbReference type="PANTHER" id="PTHR41247">
    <property type="entry name" value="HTH-TYPE TRANSCRIPTIONAL REPRESSOR YCNK"/>
    <property type="match status" value="1"/>
</dbReference>
<dbReference type="SUPFAM" id="SSF160387">
    <property type="entry name" value="NosL/MerB-like"/>
    <property type="match status" value="1"/>
</dbReference>
<accession>A0A1W1BNN6</accession>
<dbReference type="PANTHER" id="PTHR41247:SF1">
    <property type="entry name" value="HTH-TYPE TRANSCRIPTIONAL REPRESSOR YCNK"/>
    <property type="match status" value="1"/>
</dbReference>
<dbReference type="Pfam" id="PF05573">
    <property type="entry name" value="NosL"/>
    <property type="match status" value="1"/>
</dbReference>
<dbReference type="AlphaFoldDB" id="A0A1W1BNN6"/>
<gene>
    <name evidence="1" type="ORF">MNB_SV-9-35</name>
</gene>
<dbReference type="EMBL" id="FPHG01000027">
    <property type="protein sequence ID" value="SFV55075.1"/>
    <property type="molecule type" value="Genomic_DNA"/>
</dbReference>
<sequence length="202" mass="23311">MKILISLFIIISILSSNNDISLYKKGEKIVNALCSKNKDKIVCPKLSSRKLDAVNYYLNNKVSKSTDDKLYISVPKDAKCSVCGMFVYKYPKWSTKMVISGKDYYFDGVKDMMKYYIFDGNFKYDRAKIEKMLVSDYYTLEPIPAKDAFYVYNSNVFGPMGREFISFKDKKSADTFMKDHNGEKILKFSEITDSLIMNLDGE</sequence>
<name>A0A1W1BNN6_9ZZZZ</name>
<dbReference type="InterPro" id="IPR008719">
    <property type="entry name" value="N2O_reductase_NosL"/>
</dbReference>
<reference evidence="1" key="1">
    <citation type="submission" date="2016-10" db="EMBL/GenBank/DDBJ databases">
        <authorList>
            <person name="de Groot N.N."/>
        </authorList>
    </citation>
    <scope>NUCLEOTIDE SEQUENCE</scope>
</reference>
<dbReference type="Gene3D" id="3.30.70.2050">
    <property type="match status" value="1"/>
</dbReference>